<proteinExistence type="predicted"/>
<organism evidence="2 3">
    <name type="scientific">Verticillium dahliae</name>
    <name type="common">Verticillium wilt</name>
    <dbReference type="NCBI Taxonomy" id="27337"/>
    <lineage>
        <taxon>Eukaryota</taxon>
        <taxon>Fungi</taxon>
        <taxon>Dikarya</taxon>
        <taxon>Ascomycota</taxon>
        <taxon>Pezizomycotina</taxon>
        <taxon>Sordariomycetes</taxon>
        <taxon>Hypocreomycetidae</taxon>
        <taxon>Glomerellales</taxon>
        <taxon>Plectosphaerellaceae</taxon>
        <taxon>Verticillium</taxon>
    </lineage>
</organism>
<feature type="compositionally biased region" description="Polar residues" evidence="1">
    <location>
        <begin position="46"/>
        <end position="62"/>
    </location>
</feature>
<evidence type="ECO:0000313" key="2">
    <source>
        <dbReference type="EMBL" id="RXG45137.1"/>
    </source>
</evidence>
<dbReference type="Proteomes" id="UP000288725">
    <property type="component" value="Unassembled WGS sequence"/>
</dbReference>
<accession>A0A444RVG6</accession>
<evidence type="ECO:0000313" key="3">
    <source>
        <dbReference type="Proteomes" id="UP000288725"/>
    </source>
</evidence>
<feature type="region of interest" description="Disordered" evidence="1">
    <location>
        <begin position="80"/>
        <end position="107"/>
    </location>
</feature>
<sequence>MQLLTSHDSLAPRPVPCNAVLGVDQASYGIPYSSSVQPLYSPSSVTNGSQLNPPSVLPKQNRTGHMSCVVGTLAVAASGQMSAAGNPPNPMTHQAPPQPTAGATPPV</sequence>
<protein>
    <submittedName>
        <fullName evidence="2">Uncharacterized protein</fullName>
    </submittedName>
</protein>
<reference evidence="2 3" key="1">
    <citation type="submission" date="2018-12" db="EMBL/GenBank/DDBJ databases">
        <title>Genome of Verticillium dahliae isolate Getta Getta.</title>
        <authorList>
            <person name="Gardiner D.M."/>
        </authorList>
    </citation>
    <scope>NUCLEOTIDE SEQUENCE [LARGE SCALE GENOMIC DNA]</scope>
    <source>
        <strain evidence="2 3">Getta Getta</strain>
    </source>
</reference>
<dbReference type="AlphaFoldDB" id="A0A444RVG6"/>
<gene>
    <name evidence="2" type="ORF">VDGE_30038</name>
</gene>
<feature type="region of interest" description="Disordered" evidence="1">
    <location>
        <begin position="40"/>
        <end position="62"/>
    </location>
</feature>
<name>A0A444RVG6_VERDA</name>
<dbReference type="EMBL" id="RSDZ01000070">
    <property type="protein sequence ID" value="RXG45137.1"/>
    <property type="molecule type" value="Genomic_DNA"/>
</dbReference>
<evidence type="ECO:0000256" key="1">
    <source>
        <dbReference type="SAM" id="MobiDB-lite"/>
    </source>
</evidence>
<comment type="caution">
    <text evidence="2">The sequence shown here is derived from an EMBL/GenBank/DDBJ whole genome shotgun (WGS) entry which is preliminary data.</text>
</comment>